<evidence type="ECO:0000313" key="1">
    <source>
        <dbReference type="EMBL" id="NYH26829.1"/>
    </source>
</evidence>
<proteinExistence type="predicted"/>
<reference evidence="1 2" key="1">
    <citation type="submission" date="2020-07" db="EMBL/GenBank/DDBJ databases">
        <title>Exploring microbial biodiversity for novel pathways involved in the catabolism of aromatic compounds derived from lignin.</title>
        <authorList>
            <person name="Elkins J."/>
        </authorList>
    </citation>
    <scope>NUCLEOTIDE SEQUENCE [LARGE SCALE GENOMIC DNA]</scope>
    <source>
        <strain evidence="1 2">H2C3C</strain>
    </source>
</reference>
<sequence length="44" mass="4797">MTFAFGERTHKGTCSEEVASPERLVAVMPSIWQADGCGPNQDGW</sequence>
<gene>
    <name evidence="1" type="ORF">GGD40_006400</name>
</gene>
<keyword evidence="2" id="KW-1185">Reference proteome</keyword>
<accession>A0A7Y9WTE1</accession>
<evidence type="ECO:0000313" key="2">
    <source>
        <dbReference type="Proteomes" id="UP000540929"/>
    </source>
</evidence>
<dbReference type="EMBL" id="JACCAS010000002">
    <property type="protein sequence ID" value="NYH26829.1"/>
    <property type="molecule type" value="Genomic_DNA"/>
</dbReference>
<comment type="caution">
    <text evidence="1">The sequence shown here is derived from an EMBL/GenBank/DDBJ whole genome shotgun (WGS) entry which is preliminary data.</text>
</comment>
<protein>
    <submittedName>
        <fullName evidence="1">Uncharacterized protein</fullName>
    </submittedName>
</protein>
<name>A0A7Y9WTE1_9BURK</name>
<organism evidence="1 2">
    <name type="scientific">Paraburkholderia bryophila</name>
    <dbReference type="NCBI Taxonomy" id="420952"/>
    <lineage>
        <taxon>Bacteria</taxon>
        <taxon>Pseudomonadati</taxon>
        <taxon>Pseudomonadota</taxon>
        <taxon>Betaproteobacteria</taxon>
        <taxon>Burkholderiales</taxon>
        <taxon>Burkholderiaceae</taxon>
        <taxon>Paraburkholderia</taxon>
    </lineage>
</organism>
<dbReference type="Proteomes" id="UP000540929">
    <property type="component" value="Unassembled WGS sequence"/>
</dbReference>
<dbReference type="AlphaFoldDB" id="A0A7Y9WTE1"/>